<accession>D0GJQ2</accession>
<protein>
    <recommendedName>
        <fullName evidence="4">DUF3829 domain-containing protein</fullName>
    </recommendedName>
</protein>
<dbReference type="AlphaFoldDB" id="D0GJQ2"/>
<keyword evidence="3" id="KW-1185">Reference proteome</keyword>
<dbReference type="eggNOG" id="ENOG5030R7T">
    <property type="taxonomic scope" value="Bacteria"/>
</dbReference>
<dbReference type="Proteomes" id="UP000004226">
    <property type="component" value="Unassembled WGS sequence"/>
</dbReference>
<evidence type="ECO:0000313" key="2">
    <source>
        <dbReference type="EMBL" id="EEY35687.1"/>
    </source>
</evidence>
<name>D0GJQ2_9FUSO</name>
<reference evidence="2 3" key="1">
    <citation type="submission" date="2009-10" db="EMBL/GenBank/DDBJ databases">
        <authorList>
            <person name="Harkins D.M."/>
            <person name="Madupu R."/>
            <person name="Durkin A.S."/>
            <person name="Torralba M."/>
            <person name="Methe B."/>
            <person name="Sutton G.G."/>
            <person name="Strausberg R.L."/>
            <person name="Nelson K.E."/>
        </authorList>
    </citation>
    <scope>NUCLEOTIDE SEQUENCE [LARGE SCALE GENOMIC DNA]</scope>
    <source>
        <strain evidence="2 3">F0264</strain>
    </source>
</reference>
<gene>
    <name evidence="2" type="ORF">HMPREF0554_0931</name>
</gene>
<evidence type="ECO:0000256" key="1">
    <source>
        <dbReference type="SAM" id="SignalP"/>
    </source>
</evidence>
<keyword evidence="1" id="KW-0732">Signal</keyword>
<feature type="signal peptide" evidence="1">
    <location>
        <begin position="1"/>
        <end position="26"/>
    </location>
</feature>
<evidence type="ECO:0000313" key="3">
    <source>
        <dbReference type="Proteomes" id="UP000004226"/>
    </source>
</evidence>
<proteinExistence type="predicted"/>
<organism evidence="2 3">
    <name type="scientific">Pseudoleptotrichia goodfellowii F0264</name>
    <dbReference type="NCBI Taxonomy" id="596323"/>
    <lineage>
        <taxon>Bacteria</taxon>
        <taxon>Fusobacteriati</taxon>
        <taxon>Fusobacteriota</taxon>
        <taxon>Fusobacteriia</taxon>
        <taxon>Fusobacteriales</taxon>
        <taxon>Leptotrichiaceae</taxon>
        <taxon>Pseudoleptotrichia</taxon>
    </lineage>
</organism>
<dbReference type="InterPro" id="IPR024291">
    <property type="entry name" value="DUF3829"/>
</dbReference>
<sequence>MRRFMKKFLIAVSMLLILISCGKGKAKDSKSNPFDNLNQGGTKKEVNEVEKYNMYVGIYNDLLNFEDDVNDYFEDAGDKEQFQKPSGSVDASFSDLTSLIKKMKEAVSAKPAMAELDKSTAALTSVIEEASPLTQDMKVYYDGKDYTSDNYKKAQEFHTKFLAIVKKYNEAVVPFRAAMDKKVAEQREKEMKMLQKEGRKISYNKMMVLSVSEEILAEIKKQKLNGANFTTGDVSKFKPLQEKLINAVSEFQNSVNDEAQLKKEGYASHTLSSFLSEATEFKAATATFIERIENKKKVDDFKLSNSFFLETENGTPENVIRSFNELVRAYNSSNR</sequence>
<dbReference type="EMBL" id="ADAD01000051">
    <property type="protein sequence ID" value="EEY35687.1"/>
    <property type="molecule type" value="Genomic_DNA"/>
</dbReference>
<feature type="chain" id="PRO_5003008513" description="DUF3829 domain-containing protein" evidence="1">
    <location>
        <begin position="27"/>
        <end position="335"/>
    </location>
</feature>
<dbReference type="Pfam" id="PF12889">
    <property type="entry name" value="DUF3829"/>
    <property type="match status" value="1"/>
</dbReference>
<comment type="caution">
    <text evidence="2">The sequence shown here is derived from an EMBL/GenBank/DDBJ whole genome shotgun (WGS) entry which is preliminary data.</text>
</comment>
<dbReference type="PROSITE" id="PS51257">
    <property type="entry name" value="PROKAR_LIPOPROTEIN"/>
    <property type="match status" value="1"/>
</dbReference>
<evidence type="ECO:0008006" key="4">
    <source>
        <dbReference type="Google" id="ProtNLM"/>
    </source>
</evidence>